<evidence type="ECO:0000313" key="2">
    <source>
        <dbReference type="Proteomes" id="UP001296943"/>
    </source>
</evidence>
<dbReference type="InterPro" id="IPR024496">
    <property type="entry name" value="Spore_germ_GerPE"/>
</dbReference>
<comment type="caution">
    <text evidence="1">The sequence shown here is derived from an EMBL/GenBank/DDBJ whole genome shotgun (WGS) entry which is preliminary data.</text>
</comment>
<dbReference type="EMBL" id="JAFBDR010000009">
    <property type="protein sequence ID" value="MBM7571494.1"/>
    <property type="molecule type" value="Genomic_DNA"/>
</dbReference>
<organism evidence="1 2">
    <name type="scientific">Aquibacillus albus</name>
    <dbReference type="NCBI Taxonomy" id="1168171"/>
    <lineage>
        <taxon>Bacteria</taxon>
        <taxon>Bacillati</taxon>
        <taxon>Bacillota</taxon>
        <taxon>Bacilli</taxon>
        <taxon>Bacillales</taxon>
        <taxon>Bacillaceae</taxon>
        <taxon>Aquibacillus</taxon>
    </lineage>
</organism>
<sequence length="120" mass="13729">MNKRTSYTKNIKIHSVTISSIFEIGDSSHFTPEANVLAVQKEGGVESDVFPFEKYDIFDRKYTHYPIKRIVNQHVHHHKKNIHVNNVDILGVSTSSLAQIGSLNHIDANARIKHIRILEE</sequence>
<dbReference type="Pfam" id="PF10970">
    <property type="entry name" value="GerPE"/>
    <property type="match status" value="1"/>
</dbReference>
<gene>
    <name evidence="1" type="ORF">JOC48_001990</name>
</gene>
<dbReference type="RefSeq" id="WP_204499147.1">
    <property type="nucleotide sequence ID" value="NZ_JAFBDR010000009.1"/>
</dbReference>
<evidence type="ECO:0000313" key="1">
    <source>
        <dbReference type="EMBL" id="MBM7571494.1"/>
    </source>
</evidence>
<name>A0ABS2N009_9BACI</name>
<dbReference type="Proteomes" id="UP001296943">
    <property type="component" value="Unassembled WGS sequence"/>
</dbReference>
<keyword evidence="2" id="KW-1185">Reference proteome</keyword>
<accession>A0ABS2N009</accession>
<protein>
    <submittedName>
        <fullName evidence="1">Spore germination protein PE</fullName>
    </submittedName>
</protein>
<proteinExistence type="predicted"/>
<reference evidence="1 2" key="1">
    <citation type="submission" date="2021-01" db="EMBL/GenBank/DDBJ databases">
        <title>Genomic Encyclopedia of Type Strains, Phase IV (KMG-IV): sequencing the most valuable type-strain genomes for metagenomic binning, comparative biology and taxonomic classification.</title>
        <authorList>
            <person name="Goeker M."/>
        </authorList>
    </citation>
    <scope>NUCLEOTIDE SEQUENCE [LARGE SCALE GENOMIC DNA]</scope>
    <source>
        <strain evidence="1 2">DSM 23711</strain>
    </source>
</reference>